<comment type="caution">
    <text evidence="1">The sequence shown here is derived from an EMBL/GenBank/DDBJ whole genome shotgun (WGS) entry which is preliminary data.</text>
</comment>
<proteinExistence type="predicted"/>
<keyword evidence="2" id="KW-1185">Reference proteome</keyword>
<dbReference type="Proteomes" id="UP000187406">
    <property type="component" value="Unassembled WGS sequence"/>
</dbReference>
<accession>A0A1Q3CW70</accession>
<name>A0A1Q3CW70_CEPFO</name>
<evidence type="ECO:0008006" key="3">
    <source>
        <dbReference type="Google" id="ProtNLM"/>
    </source>
</evidence>
<sequence length="110" mass="12187">MTESKLKDSVQTPLPNCDCSSFTQLLKEVLMTTNATQLGFQKLSPAIQSKLSVPHSAPTTQEPMLALQNSAPPWLDVNQHNCNHGTTNYTDVVMFGRASEGYGWRKYGQK</sequence>
<evidence type="ECO:0000313" key="2">
    <source>
        <dbReference type="Proteomes" id="UP000187406"/>
    </source>
</evidence>
<gene>
    <name evidence="1" type="ORF">CFOL_v3_27747</name>
</gene>
<organism evidence="1 2">
    <name type="scientific">Cephalotus follicularis</name>
    <name type="common">Albany pitcher plant</name>
    <dbReference type="NCBI Taxonomy" id="3775"/>
    <lineage>
        <taxon>Eukaryota</taxon>
        <taxon>Viridiplantae</taxon>
        <taxon>Streptophyta</taxon>
        <taxon>Embryophyta</taxon>
        <taxon>Tracheophyta</taxon>
        <taxon>Spermatophyta</taxon>
        <taxon>Magnoliopsida</taxon>
        <taxon>eudicotyledons</taxon>
        <taxon>Gunneridae</taxon>
        <taxon>Pentapetalae</taxon>
        <taxon>rosids</taxon>
        <taxon>fabids</taxon>
        <taxon>Oxalidales</taxon>
        <taxon>Cephalotaceae</taxon>
        <taxon>Cephalotus</taxon>
    </lineage>
</organism>
<dbReference type="AlphaFoldDB" id="A0A1Q3CW70"/>
<dbReference type="InParanoid" id="A0A1Q3CW70"/>
<reference evidence="2" key="1">
    <citation type="submission" date="2016-04" db="EMBL/GenBank/DDBJ databases">
        <title>Cephalotus genome sequencing.</title>
        <authorList>
            <person name="Fukushima K."/>
            <person name="Hasebe M."/>
            <person name="Fang X."/>
        </authorList>
    </citation>
    <scope>NUCLEOTIDE SEQUENCE [LARGE SCALE GENOMIC DNA]</scope>
    <source>
        <strain evidence="2">cv. St1</strain>
    </source>
</reference>
<protein>
    <recommendedName>
        <fullName evidence="3">WRKY domain-containing protein</fullName>
    </recommendedName>
</protein>
<dbReference type="EMBL" id="BDDD01003164">
    <property type="protein sequence ID" value="GAV84303.1"/>
    <property type="molecule type" value="Genomic_DNA"/>
</dbReference>
<evidence type="ECO:0000313" key="1">
    <source>
        <dbReference type="EMBL" id="GAV84303.1"/>
    </source>
</evidence>